<dbReference type="Proteomes" id="UP000813444">
    <property type="component" value="Unassembled WGS sequence"/>
</dbReference>
<evidence type="ECO:0000313" key="2">
    <source>
        <dbReference type="EMBL" id="KAH7320984.1"/>
    </source>
</evidence>
<name>A0A8K0SY79_9HYPO</name>
<protein>
    <submittedName>
        <fullName evidence="2">Uncharacterized protein</fullName>
    </submittedName>
</protein>
<feature type="compositionally biased region" description="Basic residues" evidence="1">
    <location>
        <begin position="82"/>
        <end position="91"/>
    </location>
</feature>
<proteinExistence type="predicted"/>
<dbReference type="EMBL" id="JAGPNK010000005">
    <property type="protein sequence ID" value="KAH7320984.1"/>
    <property type="molecule type" value="Genomic_DNA"/>
</dbReference>
<organism evidence="2 3">
    <name type="scientific">Stachybotrys elegans</name>
    <dbReference type="NCBI Taxonomy" id="80388"/>
    <lineage>
        <taxon>Eukaryota</taxon>
        <taxon>Fungi</taxon>
        <taxon>Dikarya</taxon>
        <taxon>Ascomycota</taxon>
        <taxon>Pezizomycotina</taxon>
        <taxon>Sordariomycetes</taxon>
        <taxon>Hypocreomycetidae</taxon>
        <taxon>Hypocreales</taxon>
        <taxon>Stachybotryaceae</taxon>
        <taxon>Stachybotrys</taxon>
    </lineage>
</organism>
<feature type="compositionally biased region" description="Low complexity" evidence="1">
    <location>
        <begin position="168"/>
        <end position="194"/>
    </location>
</feature>
<sequence length="194" mass="21139">MASAQVMEHVAETMDFLNDASHLMRMVAPHTSAHLMRVRNDFSWHNGISPTDVQRQHACGGCGHIMIPGDTNGTSMILQGRPRIRNKKRRPTEKQPQTITTPSAGPTKVISCGLCGRQTTVSFGPPTAATRRKTETPREKQKKQAETKEAPKATANASSKKRAKNRKAGGLQALLAGQQQQRSGALSLADFMTK</sequence>
<keyword evidence="3" id="KW-1185">Reference proteome</keyword>
<feature type="compositionally biased region" description="Polar residues" evidence="1">
    <location>
        <begin position="94"/>
        <end position="104"/>
    </location>
</feature>
<reference evidence="2" key="1">
    <citation type="journal article" date="2021" name="Nat. Commun.">
        <title>Genetic determinants of endophytism in the Arabidopsis root mycobiome.</title>
        <authorList>
            <person name="Mesny F."/>
            <person name="Miyauchi S."/>
            <person name="Thiergart T."/>
            <person name="Pickel B."/>
            <person name="Atanasova L."/>
            <person name="Karlsson M."/>
            <person name="Huettel B."/>
            <person name="Barry K.W."/>
            <person name="Haridas S."/>
            <person name="Chen C."/>
            <person name="Bauer D."/>
            <person name="Andreopoulos W."/>
            <person name="Pangilinan J."/>
            <person name="LaButti K."/>
            <person name="Riley R."/>
            <person name="Lipzen A."/>
            <person name="Clum A."/>
            <person name="Drula E."/>
            <person name="Henrissat B."/>
            <person name="Kohler A."/>
            <person name="Grigoriev I.V."/>
            <person name="Martin F.M."/>
            <person name="Hacquard S."/>
        </authorList>
    </citation>
    <scope>NUCLEOTIDE SEQUENCE</scope>
    <source>
        <strain evidence="2">MPI-CAGE-CH-0235</strain>
    </source>
</reference>
<evidence type="ECO:0000313" key="3">
    <source>
        <dbReference type="Proteomes" id="UP000813444"/>
    </source>
</evidence>
<dbReference type="OrthoDB" id="438080at2759"/>
<dbReference type="Pfam" id="PF04032">
    <property type="entry name" value="Rpr2"/>
    <property type="match status" value="1"/>
</dbReference>
<dbReference type="InterPro" id="IPR007175">
    <property type="entry name" value="Rpr2/Snm1/Rpp21"/>
</dbReference>
<evidence type="ECO:0000256" key="1">
    <source>
        <dbReference type="SAM" id="MobiDB-lite"/>
    </source>
</evidence>
<feature type="region of interest" description="Disordered" evidence="1">
    <location>
        <begin position="72"/>
        <end position="106"/>
    </location>
</feature>
<gene>
    <name evidence="2" type="ORF">B0I35DRAFT_477517</name>
</gene>
<accession>A0A8K0SY79</accession>
<dbReference type="GO" id="GO:0006396">
    <property type="term" value="P:RNA processing"/>
    <property type="evidence" value="ECO:0007669"/>
    <property type="project" value="InterPro"/>
</dbReference>
<dbReference type="AlphaFoldDB" id="A0A8K0SY79"/>
<feature type="compositionally biased region" description="Basic and acidic residues" evidence="1">
    <location>
        <begin position="132"/>
        <end position="151"/>
    </location>
</feature>
<feature type="region of interest" description="Disordered" evidence="1">
    <location>
        <begin position="121"/>
        <end position="194"/>
    </location>
</feature>
<comment type="caution">
    <text evidence="2">The sequence shown here is derived from an EMBL/GenBank/DDBJ whole genome shotgun (WGS) entry which is preliminary data.</text>
</comment>